<proteinExistence type="predicted"/>
<evidence type="ECO:0000313" key="2">
    <source>
        <dbReference type="Proteomes" id="UP000257109"/>
    </source>
</evidence>
<reference evidence="1" key="1">
    <citation type="submission" date="2018-05" db="EMBL/GenBank/DDBJ databases">
        <title>Draft genome of Mucuna pruriens seed.</title>
        <authorList>
            <person name="Nnadi N.E."/>
            <person name="Vos R."/>
            <person name="Hasami M.H."/>
            <person name="Devisetty U.K."/>
            <person name="Aguiy J.C."/>
        </authorList>
    </citation>
    <scope>NUCLEOTIDE SEQUENCE [LARGE SCALE GENOMIC DNA]</scope>
    <source>
        <strain evidence="1">JCA_2017</strain>
    </source>
</reference>
<organism evidence="1 2">
    <name type="scientific">Mucuna pruriens</name>
    <name type="common">Velvet bean</name>
    <name type="synonym">Dolichos pruriens</name>
    <dbReference type="NCBI Taxonomy" id="157652"/>
    <lineage>
        <taxon>Eukaryota</taxon>
        <taxon>Viridiplantae</taxon>
        <taxon>Streptophyta</taxon>
        <taxon>Embryophyta</taxon>
        <taxon>Tracheophyta</taxon>
        <taxon>Spermatophyta</taxon>
        <taxon>Magnoliopsida</taxon>
        <taxon>eudicotyledons</taxon>
        <taxon>Gunneridae</taxon>
        <taxon>Pentapetalae</taxon>
        <taxon>rosids</taxon>
        <taxon>fabids</taxon>
        <taxon>Fabales</taxon>
        <taxon>Fabaceae</taxon>
        <taxon>Papilionoideae</taxon>
        <taxon>50 kb inversion clade</taxon>
        <taxon>NPAAA clade</taxon>
        <taxon>indigoferoid/millettioid clade</taxon>
        <taxon>Phaseoleae</taxon>
        <taxon>Mucuna</taxon>
    </lineage>
</organism>
<comment type="caution">
    <text evidence="1">The sequence shown here is derived from an EMBL/GenBank/DDBJ whole genome shotgun (WGS) entry which is preliminary data.</text>
</comment>
<dbReference type="EMBL" id="QJKJ01004929">
    <property type="protein sequence ID" value="RDX92202.1"/>
    <property type="molecule type" value="Genomic_DNA"/>
</dbReference>
<dbReference type="Proteomes" id="UP000257109">
    <property type="component" value="Unassembled WGS sequence"/>
</dbReference>
<gene>
    <name evidence="1" type="ORF">CR513_25716</name>
</gene>
<protein>
    <submittedName>
        <fullName evidence="1">Uncharacterized protein</fullName>
    </submittedName>
</protein>
<accession>A0A371GNR2</accession>
<evidence type="ECO:0000313" key="1">
    <source>
        <dbReference type="EMBL" id="RDX92202.1"/>
    </source>
</evidence>
<keyword evidence="2" id="KW-1185">Reference proteome</keyword>
<dbReference type="AlphaFoldDB" id="A0A371GNR2"/>
<name>A0A371GNR2_MUCPR</name>
<sequence length="79" mass="8912">MDRGINPSTLVIPHYLLFHHLRNPIQTNVQNGCNDSDRNCSYKGGCSQSKGILVIQYKGVFEKTQKRGSCVEKGPHRQL</sequence>
<feature type="non-terminal residue" evidence="1">
    <location>
        <position position="1"/>
    </location>
</feature>